<sequence length="172" mass="18083">MRRIARCFYSFIAAGFCLSALACTPASHVDSTKKVATATSARLAASVTTPPAAQPSPTRSSSDSGEAVTSAPFLSPTPPLLAPGEVPSFIDCVGSPTTKPRKVSLSCTDKNDRVVDITWSSWNASGAVGTGFREKKAENTRSPVTVVLNNPLQSAEAIVFAYVYIDGRMVLL</sequence>
<gene>
    <name evidence="3" type="ORF">CBE74_04415</name>
</gene>
<keyword evidence="4" id="KW-1185">Reference proteome</keyword>
<keyword evidence="2" id="KW-0732">Signal</keyword>
<feature type="region of interest" description="Disordered" evidence="1">
    <location>
        <begin position="43"/>
        <end position="71"/>
    </location>
</feature>
<dbReference type="PROSITE" id="PS51257">
    <property type="entry name" value="PROKAR_LIPOPROTEIN"/>
    <property type="match status" value="1"/>
</dbReference>
<dbReference type="OrthoDB" id="4413502at2"/>
<evidence type="ECO:0008006" key="5">
    <source>
        <dbReference type="Google" id="ProtNLM"/>
    </source>
</evidence>
<evidence type="ECO:0000313" key="4">
    <source>
        <dbReference type="Proteomes" id="UP000195652"/>
    </source>
</evidence>
<dbReference type="KEGG" id="csil:CBE74_04415"/>
<feature type="compositionally biased region" description="Polar residues" evidence="1">
    <location>
        <begin position="46"/>
        <end position="64"/>
    </location>
</feature>
<reference evidence="3 4" key="1">
    <citation type="journal article" date="2014" name="BMC Vet. Res.">
        <title>First report of Corynebacterium pseudotuberculosis from caseous lymphadenitis lesions in Black Alentejano pig (Sus scrofa domesticus).</title>
        <authorList>
            <person name="Oliveira M."/>
            <person name="Barroco C."/>
            <person name="Mottola C."/>
            <person name="Santos R."/>
            <person name="Lemsaddek A."/>
            <person name="Tavares L."/>
            <person name="Semedo-Lemsaddek T."/>
        </authorList>
    </citation>
    <scope>NUCLEOTIDE SEQUENCE [LARGE SCALE GENOMIC DNA]</scope>
    <source>
        <strain evidence="3 4">PO100/5</strain>
    </source>
</reference>
<proteinExistence type="predicted"/>
<reference evidence="3 4" key="3">
    <citation type="journal article" date="2020" name="Int. J. Syst. Evol. Microbiol.">
        <title>Corynebacterium silvaticum sp. nov., a unique group of NTTB corynebacteria in wild boar and roe deer.</title>
        <authorList>
            <person name="Dangel A."/>
            <person name="Berger A."/>
            <person name="Rau J."/>
            <person name="Eisenberg T."/>
            <person name="Kampfer P."/>
            <person name="Margos G."/>
            <person name="Contzen M."/>
            <person name="Busse H.J."/>
            <person name="Konrad R."/>
            <person name="Peters M."/>
            <person name="Sting R."/>
            <person name="Sing A."/>
        </authorList>
    </citation>
    <scope>NUCLEOTIDE SEQUENCE [LARGE SCALE GENOMIC DNA]</scope>
    <source>
        <strain evidence="3 4">PO100/5</strain>
    </source>
</reference>
<reference evidence="3 4" key="4">
    <citation type="journal article" date="2020" name="PLoS ONE">
        <title>Taxonomic classification of strain PO100/5 shows a broader geographic distribution and genetic markers of the recently described Corynebacterium silvaticum.</title>
        <authorList>
            <person name="Viana M.V.C."/>
            <person name="Profeta R."/>
            <person name="da Silva A.L."/>
            <person name="Hurtado R."/>
            <person name="Cerqueira J.C."/>
            <person name="Ribeiro B.F.S."/>
            <person name="Almeida M.O."/>
            <person name="Morais-Rodrigues F."/>
            <person name="Soares S.C."/>
            <person name="Oliveira M."/>
            <person name="Tavares L."/>
            <person name="Figueiredo H."/>
            <person name="Wattam A.R."/>
            <person name="Barh D."/>
            <person name="Ghosh P."/>
            <person name="Silva A."/>
            <person name="Azevedo V."/>
        </authorList>
    </citation>
    <scope>NUCLEOTIDE SEQUENCE [LARGE SCALE GENOMIC DNA]</scope>
    <source>
        <strain evidence="3 4">PO100/5</strain>
    </source>
</reference>
<evidence type="ECO:0000256" key="1">
    <source>
        <dbReference type="SAM" id="MobiDB-lite"/>
    </source>
</evidence>
<evidence type="ECO:0000313" key="3">
    <source>
        <dbReference type="EMBL" id="ARU45863.1"/>
    </source>
</evidence>
<evidence type="ECO:0000256" key="2">
    <source>
        <dbReference type="SAM" id="SignalP"/>
    </source>
</evidence>
<reference evidence="3 4" key="2">
    <citation type="journal article" date="2020" name="Antonie Van Leeuwenhoek">
        <title>Phylogenomic characterisation of a novel corynebacterial species pathogenic to animals.</title>
        <authorList>
            <person name="Moller J."/>
            <person name="Musella L."/>
            <person name="Melnikov V."/>
            <person name="Geissdorfer W."/>
            <person name="Burkovski A."/>
            <person name="Sangal V."/>
        </authorList>
    </citation>
    <scope>NUCLEOTIDE SEQUENCE [LARGE SCALE GENOMIC DNA]</scope>
    <source>
        <strain evidence="3 4">PO100/5</strain>
    </source>
</reference>
<name>A0A7Y4LGZ5_9CORY</name>
<feature type="signal peptide" evidence="2">
    <location>
        <begin position="1"/>
        <end position="22"/>
    </location>
</feature>
<accession>A0A7Y4LGZ5</accession>
<dbReference type="EMBL" id="CP021417">
    <property type="protein sequence ID" value="ARU45863.1"/>
    <property type="molecule type" value="Genomic_DNA"/>
</dbReference>
<dbReference type="GeneID" id="75007505"/>
<organism evidence="3 4">
    <name type="scientific">Corynebacterium silvaticum</name>
    <dbReference type="NCBI Taxonomy" id="2320431"/>
    <lineage>
        <taxon>Bacteria</taxon>
        <taxon>Bacillati</taxon>
        <taxon>Actinomycetota</taxon>
        <taxon>Actinomycetes</taxon>
        <taxon>Mycobacteriales</taxon>
        <taxon>Corynebacteriaceae</taxon>
        <taxon>Corynebacterium</taxon>
    </lineage>
</organism>
<dbReference type="Proteomes" id="UP000195652">
    <property type="component" value="Chromosome"/>
</dbReference>
<dbReference type="RefSeq" id="WP_087453693.1">
    <property type="nucleotide sequence ID" value="NZ_CP021417.2"/>
</dbReference>
<dbReference type="AlphaFoldDB" id="A0A7Y4LGZ5"/>
<protein>
    <recommendedName>
        <fullName evidence="5">Secreted protein</fullName>
    </recommendedName>
</protein>
<feature type="chain" id="PRO_5041185916" description="Secreted protein" evidence="2">
    <location>
        <begin position="23"/>
        <end position="172"/>
    </location>
</feature>